<evidence type="ECO:0000256" key="1">
    <source>
        <dbReference type="SAM" id="MobiDB-lite"/>
    </source>
</evidence>
<dbReference type="Proteomes" id="UP001570511">
    <property type="component" value="Unassembled WGS sequence"/>
</dbReference>
<proteinExistence type="predicted"/>
<keyword evidence="3" id="KW-1185">Reference proteome</keyword>
<dbReference type="EMBL" id="JBGNYA010000001">
    <property type="protein sequence ID" value="MFA1611206.1"/>
    <property type="molecule type" value="Genomic_DNA"/>
</dbReference>
<comment type="caution">
    <text evidence="2">The sequence shown here is derived from an EMBL/GenBank/DDBJ whole genome shotgun (WGS) entry which is preliminary data.</text>
</comment>
<evidence type="ECO:0000313" key="2">
    <source>
        <dbReference type="EMBL" id="MFA1611206.1"/>
    </source>
</evidence>
<feature type="region of interest" description="Disordered" evidence="1">
    <location>
        <begin position="1"/>
        <end position="21"/>
    </location>
</feature>
<name>A0ABD5MIR2_9EURY</name>
<dbReference type="RefSeq" id="WP_372389327.1">
    <property type="nucleotide sequence ID" value="NZ_JBGNYA010000001.1"/>
</dbReference>
<sequence length="87" mass="9573">MSPTVKISQEDGEYTAVDSETGEVGVGSTRAMALAELAVRLGSAEQQPDADTEDEVRKLVARTRARFDREEVTEDDVEDAIEWARSE</sequence>
<evidence type="ECO:0000313" key="3">
    <source>
        <dbReference type="Proteomes" id="UP001570511"/>
    </source>
</evidence>
<dbReference type="AlphaFoldDB" id="A0ABD5MIR2"/>
<gene>
    <name evidence="2" type="ORF">OS889_09335</name>
</gene>
<accession>A0ABD5MIR2</accession>
<reference evidence="2 3" key="1">
    <citation type="submission" date="2024-08" db="EMBL/GenBank/DDBJ databases">
        <title>Halobellus sp. MBLA0158 whole genome sequence.</title>
        <authorList>
            <person name="Hwang C.Y."/>
            <person name="Cho E.-S."/>
            <person name="Seo M.-J."/>
        </authorList>
    </citation>
    <scope>NUCLEOTIDE SEQUENCE [LARGE SCALE GENOMIC DNA]</scope>
    <source>
        <strain evidence="2 3">MBLA0158</strain>
    </source>
</reference>
<protein>
    <submittedName>
        <fullName evidence="2">Uncharacterized protein</fullName>
    </submittedName>
</protein>
<organism evidence="2 3">
    <name type="scientific">Halobellus rubicundus</name>
    <dbReference type="NCBI Taxonomy" id="2996466"/>
    <lineage>
        <taxon>Archaea</taxon>
        <taxon>Methanobacteriati</taxon>
        <taxon>Methanobacteriota</taxon>
        <taxon>Stenosarchaea group</taxon>
        <taxon>Halobacteria</taxon>
        <taxon>Halobacteriales</taxon>
        <taxon>Haloferacaceae</taxon>
        <taxon>Halobellus</taxon>
    </lineage>
</organism>